<dbReference type="CDD" id="cd02980">
    <property type="entry name" value="TRX_Fd_family"/>
    <property type="match status" value="1"/>
</dbReference>
<comment type="caution">
    <text evidence="1">The sequence shown here is derived from an EMBL/GenBank/DDBJ whole genome shotgun (WGS) entry which is preliminary data.</text>
</comment>
<sequence length="101" mass="11448">MSYFKHHLFFCCNQRDNGRDCNSRGASTMFAWTKERVAELELNGPGAVRVSKAGCLGRCEIGPALVVYPEAVWYSFANQSDIEDIIQQHLIGGRVVERLRR</sequence>
<accession>A0A840G3Z1</accession>
<organism evidence="1 2">
    <name type="scientific">Rhodocyclus tenuis</name>
    <name type="common">Rhodospirillum tenue</name>
    <dbReference type="NCBI Taxonomy" id="1066"/>
    <lineage>
        <taxon>Bacteria</taxon>
        <taxon>Pseudomonadati</taxon>
        <taxon>Pseudomonadota</taxon>
        <taxon>Betaproteobacteria</taxon>
        <taxon>Rhodocyclales</taxon>
        <taxon>Rhodocyclaceae</taxon>
        <taxon>Rhodocyclus</taxon>
    </lineage>
</organism>
<evidence type="ECO:0000313" key="2">
    <source>
        <dbReference type="Proteomes" id="UP000587070"/>
    </source>
</evidence>
<dbReference type="Gene3D" id="3.40.30.10">
    <property type="entry name" value="Glutaredoxin"/>
    <property type="match status" value="1"/>
</dbReference>
<keyword evidence="2" id="KW-1185">Reference proteome</keyword>
<evidence type="ECO:0000313" key="1">
    <source>
        <dbReference type="EMBL" id="MBB4246041.1"/>
    </source>
</evidence>
<proteinExistence type="predicted"/>
<protein>
    <submittedName>
        <fullName evidence="1">(2Fe-2S) ferredoxin</fullName>
    </submittedName>
</protein>
<reference evidence="1 2" key="1">
    <citation type="submission" date="2020-08" db="EMBL/GenBank/DDBJ databases">
        <title>Genome sequencing of Purple Non-Sulfur Bacteria from various extreme environments.</title>
        <authorList>
            <person name="Mayer M."/>
        </authorList>
    </citation>
    <scope>NUCLEOTIDE SEQUENCE [LARGE SCALE GENOMIC DNA]</scope>
    <source>
        <strain evidence="1 2">2761</strain>
    </source>
</reference>
<dbReference type="Proteomes" id="UP000587070">
    <property type="component" value="Unassembled WGS sequence"/>
</dbReference>
<dbReference type="InterPro" id="IPR036249">
    <property type="entry name" value="Thioredoxin-like_sf"/>
</dbReference>
<dbReference type="OrthoDB" id="9800597at2"/>
<gene>
    <name evidence="1" type="ORF">GGD90_000390</name>
</gene>
<dbReference type="SUPFAM" id="SSF52833">
    <property type="entry name" value="Thioredoxin-like"/>
    <property type="match status" value="1"/>
</dbReference>
<dbReference type="EMBL" id="JACIGE010000001">
    <property type="protein sequence ID" value="MBB4246041.1"/>
    <property type="molecule type" value="Genomic_DNA"/>
</dbReference>
<dbReference type="RefSeq" id="WP_153114965.1">
    <property type="nucleotide sequence ID" value="NZ_JACIGE010000001.1"/>
</dbReference>
<name>A0A840G3Z1_RHOTE</name>
<dbReference type="AlphaFoldDB" id="A0A840G3Z1"/>